<keyword evidence="1" id="KW-0812">Transmembrane</keyword>
<evidence type="ECO:0000313" key="2">
    <source>
        <dbReference type="EMBL" id="AKC04615.1"/>
    </source>
</evidence>
<dbReference type="EMBL" id="KP893289">
    <property type="protein sequence ID" value="AKC04615.1"/>
    <property type="molecule type" value="Genomic_DNA"/>
</dbReference>
<organism evidence="2 3">
    <name type="scientific">Staphylococcus phage B166</name>
    <dbReference type="NCBI Taxonomy" id="1636204"/>
    <lineage>
        <taxon>Viruses</taxon>
        <taxon>Duplodnaviria</taxon>
        <taxon>Heunggongvirae</taxon>
        <taxon>Uroviricota</taxon>
        <taxon>Caudoviricetes</taxon>
        <taxon>Azeredovirinae</taxon>
        <taxon>Phietavirus</taxon>
        <taxon>Phietavirus B166</taxon>
    </lineage>
</organism>
<dbReference type="GeneID" id="26630721"/>
<feature type="transmembrane region" description="Helical" evidence="1">
    <location>
        <begin position="12"/>
        <end position="39"/>
    </location>
</feature>
<name>A0A0E3T9H0_9CAUD</name>
<evidence type="ECO:0000313" key="3">
    <source>
        <dbReference type="Proteomes" id="UP000033301"/>
    </source>
</evidence>
<accession>A0A0E3T9H0</accession>
<reference evidence="2 3" key="1">
    <citation type="journal article" date="2015" name="Virus Genes">
        <title>Complete genome analysis of two new bacteriophages isolated from impetigo strains of Staphylococcus aureus.</title>
        <authorList>
            <person name="Botka T."/>
            <person name="Ruzickova V."/>
            <person name="Konecna H."/>
            <person name="Pantucek R."/>
            <person name="Rychlik I."/>
            <person name="Zdrahal Z."/>
            <person name="Petras P."/>
            <person name="Doskar J."/>
        </authorList>
    </citation>
    <scope>NUCLEOTIDE SEQUENCE [LARGE SCALE GENOMIC DNA]</scope>
</reference>
<proteinExistence type="predicted"/>
<dbReference type="Proteomes" id="UP000033301">
    <property type="component" value="Segment"/>
</dbReference>
<evidence type="ECO:0000256" key="1">
    <source>
        <dbReference type="SAM" id="Phobius"/>
    </source>
</evidence>
<dbReference type="KEGG" id="vg:26630721"/>
<reference evidence="3" key="2">
    <citation type="submission" date="2015-03" db="EMBL/GenBank/DDBJ databases">
        <title>Complete genome analysis of two new bacteriophages isolated from impetigo strains of Staphylococcus aureus.</title>
        <authorList>
            <person name="Botka T."/>
            <person name="Ruzickova V."/>
            <person name="Konecna H."/>
            <person name="Pantucek R."/>
            <person name="Rychlik I."/>
            <person name="Zdrahal Z."/>
            <person name="Petras P."/>
            <person name="Doskar J."/>
        </authorList>
    </citation>
    <scope>NUCLEOTIDE SEQUENCE [LARGE SCALE GENOMIC DNA]</scope>
</reference>
<dbReference type="RefSeq" id="YP_009204031.1">
    <property type="nucleotide sequence ID" value="NC_028859.1"/>
</dbReference>
<keyword evidence="3" id="KW-1185">Reference proteome</keyword>
<keyword evidence="1" id="KW-0472">Membrane</keyword>
<keyword evidence="1" id="KW-1133">Transmembrane helix</keyword>
<protein>
    <submittedName>
        <fullName evidence="2">Putative membrane protein</fullName>
    </submittedName>
</protein>
<sequence>MKMRKYNFDKFFLYMAVLSLPIVIFFPLMLSIPIIFFIFSIRKKED</sequence>